<accession>A0A935C5C1</accession>
<protein>
    <submittedName>
        <fullName evidence="2">Uncharacterized protein</fullName>
    </submittedName>
</protein>
<evidence type="ECO:0000256" key="1">
    <source>
        <dbReference type="SAM" id="Phobius"/>
    </source>
</evidence>
<keyword evidence="1" id="KW-1133">Transmembrane helix</keyword>
<proteinExistence type="predicted"/>
<feature type="transmembrane region" description="Helical" evidence="1">
    <location>
        <begin position="45"/>
        <end position="68"/>
    </location>
</feature>
<evidence type="ECO:0000313" key="3">
    <source>
        <dbReference type="Proteomes" id="UP000611723"/>
    </source>
</evidence>
<evidence type="ECO:0000313" key="2">
    <source>
        <dbReference type="EMBL" id="MBK6263725.1"/>
    </source>
</evidence>
<keyword evidence="1" id="KW-0812">Transmembrane</keyword>
<dbReference type="AlphaFoldDB" id="A0A935C5C1"/>
<gene>
    <name evidence="2" type="ORF">JKA74_01655</name>
</gene>
<keyword evidence="3" id="KW-1185">Reference proteome</keyword>
<name>A0A935C5C1_9BACT</name>
<comment type="caution">
    <text evidence="2">The sequence shown here is derived from an EMBL/GenBank/DDBJ whole genome shotgun (WGS) entry which is preliminary data.</text>
</comment>
<dbReference type="Proteomes" id="UP000611723">
    <property type="component" value="Unassembled WGS sequence"/>
</dbReference>
<dbReference type="EMBL" id="JAEQBW010000001">
    <property type="protein sequence ID" value="MBK6263725.1"/>
    <property type="molecule type" value="Genomic_DNA"/>
</dbReference>
<keyword evidence="1" id="KW-0472">Membrane</keyword>
<sequence>MKRIFLSVIVFIFFGINEVLAQCAMCRATVENNVNNGEAGIAPGLNYGILYLFAAPYLLVMIIAYFWYRQSKKQKRSRSFKDLIANSRNN</sequence>
<organism evidence="2 3">
    <name type="scientific">Marivirga aurantiaca</name>
    <dbReference type="NCBI Taxonomy" id="2802615"/>
    <lineage>
        <taxon>Bacteria</taxon>
        <taxon>Pseudomonadati</taxon>
        <taxon>Bacteroidota</taxon>
        <taxon>Cytophagia</taxon>
        <taxon>Cytophagales</taxon>
        <taxon>Marivirgaceae</taxon>
        <taxon>Marivirga</taxon>
    </lineage>
</organism>
<reference evidence="2" key="1">
    <citation type="submission" date="2021-01" db="EMBL/GenBank/DDBJ databases">
        <title>Marivirga aurantiaca sp. nov., isolated from intertidal surface sediments.</title>
        <authorList>
            <person name="Zhang M."/>
        </authorList>
    </citation>
    <scope>NUCLEOTIDE SEQUENCE</scope>
    <source>
        <strain evidence="2">S37H4</strain>
    </source>
</reference>
<dbReference type="RefSeq" id="WP_201429412.1">
    <property type="nucleotide sequence ID" value="NZ_JAEQBW010000001.1"/>
</dbReference>